<keyword evidence="2" id="KW-1133">Transmembrane helix</keyword>
<sequence>MAIPLYAEALIAAAFVGAVYLIVAAVDKKISRPPPVYEDEHAWMNGSLIEGEDGMMQSPARCAACMLADPGTMRADLAQPRRGCPGLVLPSDISTPSEKHPRRKVPVR</sequence>
<organism evidence="3 4">
    <name type="scientific">Candidatus Doudnabacteria bacterium RIFCSPHIGHO2_01_FULL_49_9</name>
    <dbReference type="NCBI Taxonomy" id="1817827"/>
    <lineage>
        <taxon>Bacteria</taxon>
        <taxon>Candidatus Doudnaibacteriota</taxon>
    </lineage>
</organism>
<accession>A0A1F5P409</accession>
<protein>
    <submittedName>
        <fullName evidence="3">Uncharacterized protein</fullName>
    </submittedName>
</protein>
<comment type="caution">
    <text evidence="3">The sequence shown here is derived from an EMBL/GenBank/DDBJ whole genome shotgun (WGS) entry which is preliminary data.</text>
</comment>
<evidence type="ECO:0000313" key="4">
    <source>
        <dbReference type="Proteomes" id="UP000176339"/>
    </source>
</evidence>
<evidence type="ECO:0000256" key="1">
    <source>
        <dbReference type="SAM" id="MobiDB-lite"/>
    </source>
</evidence>
<evidence type="ECO:0000256" key="2">
    <source>
        <dbReference type="SAM" id="Phobius"/>
    </source>
</evidence>
<keyword evidence="2" id="KW-0812">Transmembrane</keyword>
<feature type="transmembrane region" description="Helical" evidence="2">
    <location>
        <begin position="6"/>
        <end position="26"/>
    </location>
</feature>
<dbReference type="AlphaFoldDB" id="A0A1F5P409"/>
<evidence type="ECO:0000313" key="3">
    <source>
        <dbReference type="EMBL" id="OGE84603.1"/>
    </source>
</evidence>
<reference evidence="3 4" key="1">
    <citation type="journal article" date="2016" name="Nat. Commun.">
        <title>Thousands of microbial genomes shed light on interconnected biogeochemical processes in an aquifer system.</title>
        <authorList>
            <person name="Anantharaman K."/>
            <person name="Brown C.T."/>
            <person name="Hug L.A."/>
            <person name="Sharon I."/>
            <person name="Castelle C.J."/>
            <person name="Probst A.J."/>
            <person name="Thomas B.C."/>
            <person name="Singh A."/>
            <person name="Wilkins M.J."/>
            <person name="Karaoz U."/>
            <person name="Brodie E.L."/>
            <person name="Williams K.H."/>
            <person name="Hubbard S.S."/>
            <person name="Banfield J.F."/>
        </authorList>
    </citation>
    <scope>NUCLEOTIDE SEQUENCE [LARGE SCALE GENOMIC DNA]</scope>
</reference>
<feature type="region of interest" description="Disordered" evidence="1">
    <location>
        <begin position="87"/>
        <end position="108"/>
    </location>
</feature>
<proteinExistence type="predicted"/>
<dbReference type="Proteomes" id="UP000176339">
    <property type="component" value="Unassembled WGS sequence"/>
</dbReference>
<dbReference type="EMBL" id="MFEN01000003">
    <property type="protein sequence ID" value="OGE84603.1"/>
    <property type="molecule type" value="Genomic_DNA"/>
</dbReference>
<gene>
    <name evidence="3" type="ORF">A2846_03710</name>
</gene>
<keyword evidence="2" id="KW-0472">Membrane</keyword>
<name>A0A1F5P409_9BACT</name>